<evidence type="ECO:0000313" key="6">
    <source>
        <dbReference type="Proteomes" id="UP000249091"/>
    </source>
</evidence>
<proteinExistence type="inferred from homology"/>
<organism evidence="5 6">
    <name type="scientific">Rhodococcus coprophilus</name>
    <dbReference type="NCBI Taxonomy" id="38310"/>
    <lineage>
        <taxon>Bacteria</taxon>
        <taxon>Bacillati</taxon>
        <taxon>Actinomycetota</taxon>
        <taxon>Actinomycetes</taxon>
        <taxon>Mycobacteriales</taxon>
        <taxon>Nocardiaceae</taxon>
        <taxon>Rhodococcus</taxon>
    </lineage>
</organism>
<dbReference type="AlphaFoldDB" id="A0A2X4UKR2"/>
<reference evidence="5 6" key="1">
    <citation type="submission" date="2018-06" db="EMBL/GenBank/DDBJ databases">
        <authorList>
            <consortium name="Pathogen Informatics"/>
            <person name="Doyle S."/>
        </authorList>
    </citation>
    <scope>NUCLEOTIDE SEQUENCE [LARGE SCALE GENOMIC DNA]</scope>
    <source>
        <strain evidence="5 6">NCTC10994</strain>
    </source>
</reference>
<dbReference type="KEGG" id="rcr:NCTC10994_04175"/>
<dbReference type="Proteomes" id="UP000249091">
    <property type="component" value="Chromosome 1"/>
</dbReference>
<dbReference type="RefSeq" id="WP_072699246.1">
    <property type="nucleotide sequence ID" value="NZ_JAFBBL010000001.1"/>
</dbReference>
<feature type="signal peptide" evidence="3">
    <location>
        <begin position="1"/>
        <end position="23"/>
    </location>
</feature>
<sequence>MKSGRRHQLSLVALAATTALTLAACGSGTTASTGSSGDGDTTGVTDTSVLVGTHMPLTGPAAAGYSKIPPATKAYFDYINEQGGVHGRTIEYKALDDGYNPSNTQQVVRELVLQDRVFAILGGLGTPTHSGVLDFLDTNNVPDLFVASGSRIWNQPDKYPNTFGFNADYTVEAKIMAQYVKDNLPGKKVCTLGQDDDLGGDYLAGVEQIVGADAVVEKQFYATSNTNVAPQIGALQAAGCEVVMLATIPGFTALAIGTAGRLGFRPQWTTASVGGDYLTLSKTLGDAAPLADGLLSTNYLSSHFSQDDEWTTKFREINAQYNNDAEFDGNVVYGMSMAHTFVQALEAAGENPTRESIVEAIRSTDFTGPNLVPFRFSEDDHSGAGGARVNQVANGVQEYFGPAYTTTDAPGDPVVEYRAE</sequence>
<evidence type="ECO:0000259" key="4">
    <source>
        <dbReference type="Pfam" id="PF13458"/>
    </source>
</evidence>
<evidence type="ECO:0000256" key="2">
    <source>
        <dbReference type="ARBA" id="ARBA00022729"/>
    </source>
</evidence>
<keyword evidence="6" id="KW-1185">Reference proteome</keyword>
<evidence type="ECO:0000256" key="1">
    <source>
        <dbReference type="ARBA" id="ARBA00010062"/>
    </source>
</evidence>
<evidence type="ECO:0000256" key="3">
    <source>
        <dbReference type="SAM" id="SignalP"/>
    </source>
</evidence>
<feature type="domain" description="Leucine-binding protein" evidence="4">
    <location>
        <begin position="51"/>
        <end position="393"/>
    </location>
</feature>
<accession>A0A2X4UKR2</accession>
<dbReference type="PROSITE" id="PS51257">
    <property type="entry name" value="PROKAR_LIPOPROTEIN"/>
    <property type="match status" value="1"/>
</dbReference>
<dbReference type="Pfam" id="PF13458">
    <property type="entry name" value="Peripla_BP_6"/>
    <property type="match status" value="1"/>
</dbReference>
<dbReference type="PANTHER" id="PTHR47235">
    <property type="entry name" value="BLR6548 PROTEIN"/>
    <property type="match status" value="1"/>
</dbReference>
<gene>
    <name evidence="5" type="ORF">NCTC10994_04175</name>
</gene>
<dbReference type="Gene3D" id="3.40.50.2300">
    <property type="match status" value="2"/>
</dbReference>
<name>A0A2X4UKR2_9NOCA</name>
<feature type="chain" id="PRO_5038347739" evidence="3">
    <location>
        <begin position="24"/>
        <end position="420"/>
    </location>
</feature>
<dbReference type="InterPro" id="IPR028081">
    <property type="entry name" value="Leu-bd"/>
</dbReference>
<comment type="similarity">
    <text evidence="1">Belongs to the leucine-binding protein family.</text>
</comment>
<protein>
    <submittedName>
        <fullName evidence="5">Branched chain amino acid ABC transporter</fullName>
    </submittedName>
</protein>
<keyword evidence="2 3" id="KW-0732">Signal</keyword>
<dbReference type="CDD" id="cd06343">
    <property type="entry name" value="PBP1_ABC_ligand_binding-like"/>
    <property type="match status" value="1"/>
</dbReference>
<dbReference type="STRING" id="1219011.GCA_001895045_01233"/>
<dbReference type="PANTHER" id="PTHR47235:SF1">
    <property type="entry name" value="BLR6548 PROTEIN"/>
    <property type="match status" value="1"/>
</dbReference>
<evidence type="ECO:0000313" key="5">
    <source>
        <dbReference type="EMBL" id="SQI39533.1"/>
    </source>
</evidence>
<dbReference type="EMBL" id="LS483468">
    <property type="protein sequence ID" value="SQI39533.1"/>
    <property type="molecule type" value="Genomic_DNA"/>
</dbReference>
<dbReference type="SUPFAM" id="SSF53822">
    <property type="entry name" value="Periplasmic binding protein-like I"/>
    <property type="match status" value="1"/>
</dbReference>
<dbReference type="InterPro" id="IPR028082">
    <property type="entry name" value="Peripla_BP_I"/>
</dbReference>